<reference evidence="2" key="2">
    <citation type="submission" date="2015-01" db="EMBL/GenBank/DDBJ databases">
        <title>Evolutionary Origins and Diversification of the Mycorrhizal Mutualists.</title>
        <authorList>
            <consortium name="DOE Joint Genome Institute"/>
            <consortium name="Mycorrhizal Genomics Consortium"/>
            <person name="Kohler A."/>
            <person name="Kuo A."/>
            <person name="Nagy L.G."/>
            <person name="Floudas D."/>
            <person name="Copeland A."/>
            <person name="Barry K.W."/>
            <person name="Cichocki N."/>
            <person name="Veneault-Fourrey C."/>
            <person name="LaButti K."/>
            <person name="Lindquist E.A."/>
            <person name="Lipzen A."/>
            <person name="Lundell T."/>
            <person name="Morin E."/>
            <person name="Murat C."/>
            <person name="Riley R."/>
            <person name="Ohm R."/>
            <person name="Sun H."/>
            <person name="Tunlid A."/>
            <person name="Henrissat B."/>
            <person name="Grigoriev I.V."/>
            <person name="Hibbett D.S."/>
            <person name="Martin F."/>
        </authorList>
    </citation>
    <scope>NUCLEOTIDE SEQUENCE [LARGE SCALE GENOMIC DNA]</scope>
    <source>
        <strain evidence="2">F 1598</strain>
    </source>
</reference>
<organism evidence="1 2">
    <name type="scientific">Piloderma croceum (strain F 1598)</name>
    <dbReference type="NCBI Taxonomy" id="765440"/>
    <lineage>
        <taxon>Eukaryota</taxon>
        <taxon>Fungi</taxon>
        <taxon>Dikarya</taxon>
        <taxon>Basidiomycota</taxon>
        <taxon>Agaricomycotina</taxon>
        <taxon>Agaricomycetes</taxon>
        <taxon>Agaricomycetidae</taxon>
        <taxon>Atheliales</taxon>
        <taxon>Atheliaceae</taxon>
        <taxon>Piloderma</taxon>
    </lineage>
</organism>
<dbReference type="Proteomes" id="UP000054166">
    <property type="component" value="Unassembled WGS sequence"/>
</dbReference>
<dbReference type="InParanoid" id="A0A0C3BR48"/>
<sequence length="109" mass="12331">MPLLLAYLTRWPVHRHGRRLRCCRVDRCFIFKLVSSQQATEERRGRLRLGWALVIGTKPHGLQNALLSSASFGAHHILESGDTSFQQEQALLACTAYMRQFCLSSASCV</sequence>
<gene>
    <name evidence="1" type="ORF">PILCRDRAFT_822965</name>
</gene>
<dbReference type="HOGENOM" id="CLU_2184952_0_0_1"/>
<keyword evidence="2" id="KW-1185">Reference proteome</keyword>
<name>A0A0C3BR48_PILCF</name>
<reference evidence="1 2" key="1">
    <citation type="submission" date="2014-04" db="EMBL/GenBank/DDBJ databases">
        <authorList>
            <consortium name="DOE Joint Genome Institute"/>
            <person name="Kuo A."/>
            <person name="Tarkka M."/>
            <person name="Buscot F."/>
            <person name="Kohler A."/>
            <person name="Nagy L.G."/>
            <person name="Floudas D."/>
            <person name="Copeland A."/>
            <person name="Barry K.W."/>
            <person name="Cichocki N."/>
            <person name="Veneault-Fourrey C."/>
            <person name="LaButti K."/>
            <person name="Lindquist E.A."/>
            <person name="Lipzen A."/>
            <person name="Lundell T."/>
            <person name="Morin E."/>
            <person name="Murat C."/>
            <person name="Sun H."/>
            <person name="Tunlid A."/>
            <person name="Henrissat B."/>
            <person name="Grigoriev I.V."/>
            <person name="Hibbett D.S."/>
            <person name="Martin F."/>
            <person name="Nordberg H.P."/>
            <person name="Cantor M.N."/>
            <person name="Hua S.X."/>
        </authorList>
    </citation>
    <scope>NUCLEOTIDE SEQUENCE [LARGE SCALE GENOMIC DNA]</scope>
    <source>
        <strain evidence="1 2">F 1598</strain>
    </source>
</reference>
<evidence type="ECO:0000313" key="2">
    <source>
        <dbReference type="Proteomes" id="UP000054166"/>
    </source>
</evidence>
<proteinExistence type="predicted"/>
<dbReference type="EMBL" id="KN833007">
    <property type="protein sequence ID" value="KIM79792.1"/>
    <property type="molecule type" value="Genomic_DNA"/>
</dbReference>
<accession>A0A0C3BR48</accession>
<evidence type="ECO:0000313" key="1">
    <source>
        <dbReference type="EMBL" id="KIM79792.1"/>
    </source>
</evidence>
<dbReference type="AlphaFoldDB" id="A0A0C3BR48"/>
<protein>
    <submittedName>
        <fullName evidence="1">Uncharacterized protein</fullName>
    </submittedName>
</protein>